<keyword evidence="2" id="KW-0378">Hydrolase</keyword>
<evidence type="ECO:0000313" key="3">
    <source>
        <dbReference type="Proteomes" id="UP000265431"/>
    </source>
</evidence>
<accession>A0A399QVH8</accession>
<proteinExistence type="predicted"/>
<reference evidence="2 3" key="1">
    <citation type="submission" date="2018-08" db="EMBL/GenBank/DDBJ databases">
        <title>Henriciella mobilis sp. nov., isolated from seawater.</title>
        <authorList>
            <person name="Cheng H."/>
            <person name="Wu Y.-H."/>
            <person name="Xu X.-W."/>
            <person name="Guo L.-L."/>
        </authorList>
    </citation>
    <scope>NUCLEOTIDE SEQUENCE [LARGE SCALE GENOMIC DNA]</scope>
    <source>
        <strain evidence="2 3">CCUG66934</strain>
    </source>
</reference>
<sequence length="412" mass="46660">MSVNEDGIQASDVGLNEERLNRIPEFFADNYLDTGKLPCVATLVSRNGQIVHEAYRGRDELDGGDPIGPDTIFRIYSMTKPITSVAAMMLFEESKIRLDHPVHNYIPEFADTEMWVKGTVDDYETRKPLRPMEIRDLFTHTSGLTYGFLMQHEVDALYRREKIARPDESLEEMCKRLAKLPLLFSPGTRWNYSHSTDVLGRVVEVASGMKLDEFFRERIFEPLGMVDTDFFVPKDKIHRLMACYSRDPQTGKISESDGKGEASRAYRHQPPLLNAGGGLVSTLRDYHQFCLMLLHGGSLHGTRLLSPKTVEFMRMNHLPENRTIKQMGDKTFSEARMEGNGFGLGGSTIVNVADSMQPGSVGTFSWGGLANTFFWIDYEEEMIAIQATQMIPSGCYPLRPQFQQLAYAAIEW</sequence>
<dbReference type="InterPro" id="IPR050789">
    <property type="entry name" value="Diverse_Enzym_Activities"/>
</dbReference>
<comment type="caution">
    <text evidence="2">The sequence shown here is derived from an EMBL/GenBank/DDBJ whole genome shotgun (WGS) entry which is preliminary data.</text>
</comment>
<gene>
    <name evidence="2" type="ORF">D1224_11535</name>
</gene>
<dbReference type="Proteomes" id="UP000265431">
    <property type="component" value="Unassembled WGS sequence"/>
</dbReference>
<dbReference type="Gene3D" id="3.40.710.10">
    <property type="entry name" value="DD-peptidase/beta-lactamase superfamily"/>
    <property type="match status" value="1"/>
</dbReference>
<dbReference type="SUPFAM" id="SSF56601">
    <property type="entry name" value="beta-lactamase/transpeptidase-like"/>
    <property type="match status" value="1"/>
</dbReference>
<dbReference type="EMBL" id="QWGB01000007">
    <property type="protein sequence ID" value="RIJ22185.1"/>
    <property type="molecule type" value="Genomic_DNA"/>
</dbReference>
<feature type="domain" description="Beta-lactamase-related" evidence="1">
    <location>
        <begin position="29"/>
        <end position="385"/>
    </location>
</feature>
<evidence type="ECO:0000259" key="1">
    <source>
        <dbReference type="Pfam" id="PF00144"/>
    </source>
</evidence>
<evidence type="ECO:0000313" key="2">
    <source>
        <dbReference type="EMBL" id="RIJ22185.1"/>
    </source>
</evidence>
<dbReference type="OrthoDB" id="5377981at2"/>
<dbReference type="PANTHER" id="PTHR43283">
    <property type="entry name" value="BETA-LACTAMASE-RELATED"/>
    <property type="match status" value="1"/>
</dbReference>
<protein>
    <submittedName>
        <fullName evidence="2">Class A beta-lactamase-related serine hydrolase</fullName>
    </submittedName>
</protein>
<dbReference type="GO" id="GO:0016787">
    <property type="term" value="F:hydrolase activity"/>
    <property type="evidence" value="ECO:0007669"/>
    <property type="project" value="UniProtKB-KW"/>
</dbReference>
<name>A0A399QVH8_9PROT</name>
<dbReference type="PANTHER" id="PTHR43283:SF3">
    <property type="entry name" value="BETA-LACTAMASE FAMILY PROTEIN (AFU_ORTHOLOGUE AFUA_5G07500)"/>
    <property type="match status" value="1"/>
</dbReference>
<dbReference type="AlphaFoldDB" id="A0A399QVH8"/>
<dbReference type="Pfam" id="PF00144">
    <property type="entry name" value="Beta-lactamase"/>
    <property type="match status" value="1"/>
</dbReference>
<dbReference type="InterPro" id="IPR012338">
    <property type="entry name" value="Beta-lactam/transpept-like"/>
</dbReference>
<keyword evidence="3" id="KW-1185">Reference proteome</keyword>
<organism evidence="2 3">
    <name type="scientific">Henriciella barbarensis</name>
    <dbReference type="NCBI Taxonomy" id="86342"/>
    <lineage>
        <taxon>Bacteria</taxon>
        <taxon>Pseudomonadati</taxon>
        <taxon>Pseudomonadota</taxon>
        <taxon>Alphaproteobacteria</taxon>
        <taxon>Hyphomonadales</taxon>
        <taxon>Hyphomonadaceae</taxon>
        <taxon>Henriciella</taxon>
    </lineage>
</organism>
<dbReference type="RefSeq" id="WP_119380104.1">
    <property type="nucleotide sequence ID" value="NZ_QWGB01000007.1"/>
</dbReference>
<dbReference type="InterPro" id="IPR001466">
    <property type="entry name" value="Beta-lactam-related"/>
</dbReference>